<reference evidence="3 4" key="1">
    <citation type="submission" date="2019-09" db="EMBL/GenBank/DDBJ databases">
        <authorList>
            <person name="Valk L.C."/>
        </authorList>
    </citation>
    <scope>NUCLEOTIDE SEQUENCE [LARGE SCALE GENOMIC DNA]</scope>
    <source>
        <strain evidence="3">GalUA</strain>
    </source>
</reference>
<gene>
    <name evidence="3" type="ORF">F7O84_08230</name>
</gene>
<feature type="domain" description="AntA/AntB antirepressor" evidence="2">
    <location>
        <begin position="15"/>
        <end position="94"/>
    </location>
</feature>
<evidence type="ECO:0000259" key="1">
    <source>
        <dbReference type="Pfam" id="PF03374"/>
    </source>
</evidence>
<protein>
    <submittedName>
        <fullName evidence="3">Oxidoreductase</fullName>
    </submittedName>
</protein>
<proteinExistence type="predicted"/>
<dbReference type="AlphaFoldDB" id="A0A7V7UBH1"/>
<organism evidence="3 4">
    <name type="scientific">Candidatus Galacturonatibacter soehngenii</name>
    <dbReference type="NCBI Taxonomy" id="2307010"/>
    <lineage>
        <taxon>Bacteria</taxon>
        <taxon>Bacillati</taxon>
        <taxon>Bacillota</taxon>
        <taxon>Clostridia</taxon>
        <taxon>Lachnospirales</taxon>
        <taxon>Lachnospiraceae</taxon>
        <taxon>Candidatus Galacturonatibacter</taxon>
    </lineage>
</organism>
<dbReference type="EMBL" id="WAGX01000005">
    <property type="protein sequence ID" value="KAB1437584.1"/>
    <property type="molecule type" value="Genomic_DNA"/>
</dbReference>
<accession>A0A7V7UBH1</accession>
<comment type="caution">
    <text evidence="3">The sequence shown here is derived from an EMBL/GenBank/DDBJ whole genome shotgun (WGS) entry which is preliminary data.</text>
</comment>
<name>A0A7V7UBH1_9FIRM</name>
<sequence>MNELTINYETNIPTVSARDLYDSVSGEDGISGTERFSKWFERYAGYGFEEGKDFSTPYKKVRVQLEGTRYVSREVEDYDLSVDMAKQICMLQRTEHGKKVRQHLIEVENAWNSPEQLWARAIKIADKKIEELKSNNNQLLLEAKQNEPKIRFVDAVTGSRTSILIGDLAKILKQNGIDIGQNRLFDWMYKNDYLIYGGSRHRMPTQRAMNMGLFEIREGLRPDGEPTRTTLVTGKGQQYFINKFLKDKKSA</sequence>
<dbReference type="GO" id="GO:0003677">
    <property type="term" value="F:DNA binding"/>
    <property type="evidence" value="ECO:0007669"/>
    <property type="project" value="InterPro"/>
</dbReference>
<dbReference type="OrthoDB" id="9812611at2"/>
<evidence type="ECO:0000313" key="3">
    <source>
        <dbReference type="EMBL" id="KAB1437584.1"/>
    </source>
</evidence>
<dbReference type="Pfam" id="PF03374">
    <property type="entry name" value="ANT"/>
    <property type="match status" value="1"/>
</dbReference>
<dbReference type="InterPro" id="IPR013557">
    <property type="entry name" value="AntA/B_antirep"/>
</dbReference>
<evidence type="ECO:0000259" key="2">
    <source>
        <dbReference type="Pfam" id="PF08346"/>
    </source>
</evidence>
<keyword evidence="4" id="KW-1185">Reference proteome</keyword>
<dbReference type="InterPro" id="IPR005039">
    <property type="entry name" value="Ant_C"/>
</dbReference>
<feature type="domain" description="Antirepressor protein C-terminal" evidence="1">
    <location>
        <begin position="142"/>
        <end position="246"/>
    </location>
</feature>
<dbReference type="Proteomes" id="UP000461768">
    <property type="component" value="Unassembled WGS sequence"/>
</dbReference>
<reference evidence="3 4" key="2">
    <citation type="submission" date="2020-02" db="EMBL/GenBank/DDBJ databases">
        <title>Candidatus Galacturonibacter soehngenii shows hetero-acetogenic catabolism of galacturonic acid but lacks a canonical carbon monoxide dehydrogenase/acetyl-CoA synthase complex.</title>
        <authorList>
            <person name="Diender M."/>
            <person name="Stouten G.R."/>
            <person name="Petersen J.F."/>
            <person name="Nielsen P.H."/>
            <person name="Dueholm M.S."/>
            <person name="Pronk J.T."/>
            <person name="Van Loosdrecht M.C.M."/>
        </authorList>
    </citation>
    <scope>NUCLEOTIDE SEQUENCE [LARGE SCALE GENOMIC DNA]</scope>
    <source>
        <strain evidence="3">GalUA</strain>
    </source>
</reference>
<dbReference type="Pfam" id="PF08346">
    <property type="entry name" value="AntA"/>
    <property type="match status" value="1"/>
</dbReference>
<dbReference type="RefSeq" id="WP_151144086.1">
    <property type="nucleotide sequence ID" value="NZ_WAGX01000005.1"/>
</dbReference>
<evidence type="ECO:0000313" key="4">
    <source>
        <dbReference type="Proteomes" id="UP000461768"/>
    </source>
</evidence>